<dbReference type="InterPro" id="IPR053158">
    <property type="entry name" value="CapK_Type1_Caps_Biosynth"/>
</dbReference>
<keyword evidence="2" id="KW-1185">Reference proteome</keyword>
<protein>
    <submittedName>
        <fullName evidence="1">Adenylate-forming protein</fullName>
    </submittedName>
</protein>
<dbReference type="SUPFAM" id="SSF56801">
    <property type="entry name" value="Acetyl-CoA synthetase-like"/>
    <property type="match status" value="1"/>
</dbReference>
<dbReference type="AlphaFoldDB" id="A0A0B2ABX0"/>
<dbReference type="Gene3D" id="3.40.50.12780">
    <property type="entry name" value="N-terminal domain of ligase-like"/>
    <property type="match status" value="1"/>
</dbReference>
<dbReference type="OrthoDB" id="580775at2"/>
<proteinExistence type="predicted"/>
<dbReference type="InterPro" id="IPR042099">
    <property type="entry name" value="ANL_N_sf"/>
</dbReference>
<evidence type="ECO:0000313" key="2">
    <source>
        <dbReference type="Proteomes" id="UP000030982"/>
    </source>
</evidence>
<accession>A0A0B2ABX0</accession>
<comment type="caution">
    <text evidence="1">The sequence shown here is derived from an EMBL/GenBank/DDBJ whole genome shotgun (WGS) entry which is preliminary data.</text>
</comment>
<sequence length="451" mass="49574">MDAELLTRLLALRAAWRTHEHWSPARIASQQTEAFQRLRSYAVARSPFYRERYAGLEGAPLTALPPVTKDELMDHFDEAVTAPSLRLSDIEEHLHNLVENDADPSVPWRGRWWAAASAGTTGRRGIFIWDHREWAAVIASYARVPSWAGIFSRIKRPARVAMVTTRRPSHQSAIISATFNSLLFPTLRLDASDSPADLAARLGAFHPDLLVGFPSALRPLALEQLAGRLDIEPRAVVATSEILGVPESRDLEAAWGSPPVDIYATTETACIASTCTAGRRHVYEDVVIVEPVDADYRPVPPGITGERLLVTVLFSRTLPLIRYEMSDRVRLGERGCPCGRSFRLLEGVEGRTEDILRLPAAGGTVAVHPNVFHEILEEAPVTGWQVVQREDGLDVLVAGTPLGTDLQGLRDAIAQRLTEQGVVSTPVRVFPVHEVPRTPLGKAKLVRGLGP</sequence>
<dbReference type="Proteomes" id="UP000030982">
    <property type="component" value="Unassembled WGS sequence"/>
</dbReference>
<gene>
    <name evidence="1" type="ORF">LK10_18055</name>
</gene>
<dbReference type="STRING" id="1338436.LK10_18055"/>
<dbReference type="EMBL" id="JTDL01000145">
    <property type="protein sequence ID" value="KHL01090.1"/>
    <property type="molecule type" value="Genomic_DNA"/>
</dbReference>
<dbReference type="PANTHER" id="PTHR36932">
    <property type="entry name" value="CAPSULAR POLYSACCHARIDE BIOSYNTHESIS PROTEIN"/>
    <property type="match status" value="1"/>
</dbReference>
<reference evidence="1 2" key="1">
    <citation type="submission" date="2014-09" db="EMBL/GenBank/DDBJ databases">
        <title>Genome sequence of Sinomonas sp. MUSC 117.</title>
        <authorList>
            <person name="Lee L.-H."/>
        </authorList>
    </citation>
    <scope>NUCLEOTIDE SEQUENCE [LARGE SCALE GENOMIC DNA]</scope>
    <source>
        <strain evidence="1 2">MUSC 117</strain>
    </source>
</reference>
<evidence type="ECO:0000313" key="1">
    <source>
        <dbReference type="EMBL" id="KHL01090.1"/>
    </source>
</evidence>
<dbReference type="PANTHER" id="PTHR36932:SF1">
    <property type="entry name" value="CAPSULAR POLYSACCHARIDE BIOSYNTHESIS PROTEIN"/>
    <property type="match status" value="1"/>
</dbReference>
<organism evidence="1 2">
    <name type="scientific">Sinomonas humi</name>
    <dbReference type="NCBI Taxonomy" id="1338436"/>
    <lineage>
        <taxon>Bacteria</taxon>
        <taxon>Bacillati</taxon>
        <taxon>Actinomycetota</taxon>
        <taxon>Actinomycetes</taxon>
        <taxon>Micrococcales</taxon>
        <taxon>Micrococcaceae</taxon>
        <taxon>Sinomonas</taxon>
    </lineage>
</organism>
<name>A0A0B2ABX0_9MICC</name>